<dbReference type="Proteomes" id="UP000002384">
    <property type="component" value="Chromosome"/>
</dbReference>
<name>B7KKR0_GLOC7</name>
<dbReference type="RefSeq" id="WP_015954632.1">
    <property type="nucleotide sequence ID" value="NC_011729.1"/>
</dbReference>
<organism evidence="3 4">
    <name type="scientific">Gloeothece citriformis (strain PCC 7424)</name>
    <name type="common">Cyanothece sp. (strain PCC 7424)</name>
    <dbReference type="NCBI Taxonomy" id="65393"/>
    <lineage>
        <taxon>Bacteria</taxon>
        <taxon>Bacillati</taxon>
        <taxon>Cyanobacteriota</taxon>
        <taxon>Cyanophyceae</taxon>
        <taxon>Oscillatoriophycideae</taxon>
        <taxon>Chroococcales</taxon>
        <taxon>Aphanothecaceae</taxon>
        <taxon>Gloeothece</taxon>
        <taxon>Gloeothece citriformis</taxon>
    </lineage>
</organism>
<dbReference type="OrthoDB" id="423373at2"/>
<dbReference type="KEGG" id="cyc:PCC7424_2615"/>
<keyword evidence="4" id="KW-1185">Reference proteome</keyword>
<reference evidence="4" key="1">
    <citation type="journal article" date="2011" name="MBio">
        <title>Novel metabolic attributes of the genus Cyanothece, comprising a group of unicellular nitrogen-fixing Cyanobacteria.</title>
        <authorList>
            <person name="Bandyopadhyay A."/>
            <person name="Elvitigala T."/>
            <person name="Welsh E."/>
            <person name="Stockel J."/>
            <person name="Liberton M."/>
            <person name="Min H."/>
            <person name="Sherman L.A."/>
            <person name="Pakrasi H.B."/>
        </authorList>
    </citation>
    <scope>NUCLEOTIDE SEQUENCE [LARGE SCALE GENOMIC DNA]</scope>
    <source>
        <strain evidence="4">PCC 7424</strain>
    </source>
</reference>
<dbReference type="eggNOG" id="COG3468">
    <property type="taxonomic scope" value="Bacteria"/>
</dbReference>
<feature type="transmembrane region" description="Helical" evidence="2">
    <location>
        <begin position="163"/>
        <end position="184"/>
    </location>
</feature>
<evidence type="ECO:0000256" key="2">
    <source>
        <dbReference type="SAM" id="Phobius"/>
    </source>
</evidence>
<dbReference type="AlphaFoldDB" id="B7KKR0"/>
<evidence type="ECO:0008006" key="5">
    <source>
        <dbReference type="Google" id="ProtNLM"/>
    </source>
</evidence>
<evidence type="ECO:0000313" key="4">
    <source>
        <dbReference type="Proteomes" id="UP000002384"/>
    </source>
</evidence>
<evidence type="ECO:0000313" key="3">
    <source>
        <dbReference type="EMBL" id="ACK71029.1"/>
    </source>
</evidence>
<sequence length="224" mass="24698">MDVRRQYSLPNCTLILMGTGQQSNSTDELPTLSSLNNAECRFVGVNTILQGGRAFFENLVKAVSAYAQECLSGVHHPQNISHQQDQIHLTKGDNNLHRLIWQPGSDNKREPVEIHLTTIQLFDLVEAVDQFFADSQTLPDLSLKLQPVPRRYRQPDEPLGQRLVPFGLGVSGLALAALICYFLPIPEVRQPSSDDPVIPTETLPNPNTSPLPGTNSTPPNSGQE</sequence>
<feature type="compositionally biased region" description="Polar residues" evidence="1">
    <location>
        <begin position="202"/>
        <end position="224"/>
    </location>
</feature>
<dbReference type="Pfam" id="PF14233">
    <property type="entry name" value="DUF4335"/>
    <property type="match status" value="1"/>
</dbReference>
<accession>B7KKR0</accession>
<feature type="region of interest" description="Disordered" evidence="1">
    <location>
        <begin position="190"/>
        <end position="224"/>
    </location>
</feature>
<dbReference type="STRING" id="65393.PCC7424_2615"/>
<dbReference type="HOGENOM" id="CLU_1249682_0_0_3"/>
<proteinExistence type="predicted"/>
<dbReference type="InterPro" id="IPR025569">
    <property type="entry name" value="DUF4335"/>
</dbReference>
<protein>
    <recommendedName>
        <fullName evidence="5">DUF4335 domain-containing protein</fullName>
    </recommendedName>
</protein>
<gene>
    <name evidence="3" type="ordered locus">PCC7424_2615</name>
</gene>
<keyword evidence="2" id="KW-1133">Transmembrane helix</keyword>
<dbReference type="EMBL" id="CP001291">
    <property type="protein sequence ID" value="ACK71029.1"/>
    <property type="molecule type" value="Genomic_DNA"/>
</dbReference>
<evidence type="ECO:0000256" key="1">
    <source>
        <dbReference type="SAM" id="MobiDB-lite"/>
    </source>
</evidence>
<keyword evidence="2" id="KW-0812">Transmembrane</keyword>
<keyword evidence="2" id="KW-0472">Membrane</keyword>